<keyword evidence="8" id="KW-1185">Reference proteome</keyword>
<keyword evidence="7" id="KW-0347">Helicase</keyword>
<feature type="compositionally biased region" description="Low complexity" evidence="3">
    <location>
        <begin position="105"/>
        <end position="124"/>
    </location>
</feature>
<dbReference type="PROSITE" id="PS51194">
    <property type="entry name" value="HELICASE_CTER"/>
    <property type="match status" value="1"/>
</dbReference>
<dbReference type="Pfam" id="PF00271">
    <property type="entry name" value="Helicase_C"/>
    <property type="match status" value="1"/>
</dbReference>
<evidence type="ECO:0000259" key="4">
    <source>
        <dbReference type="PROSITE" id="PS50966"/>
    </source>
</evidence>
<dbReference type="GO" id="GO:0005524">
    <property type="term" value="F:ATP binding"/>
    <property type="evidence" value="ECO:0007669"/>
    <property type="project" value="InterPro"/>
</dbReference>
<dbReference type="Gene3D" id="3.40.50.300">
    <property type="entry name" value="P-loop containing nucleotide triphosphate hydrolases"/>
    <property type="match status" value="1"/>
</dbReference>
<reference evidence="7" key="2">
    <citation type="submission" date="2020-09" db="EMBL/GenBank/DDBJ databases">
        <authorList>
            <person name="Sun Q."/>
            <person name="Zhou Y."/>
        </authorList>
    </citation>
    <scope>NUCLEOTIDE SEQUENCE</scope>
    <source>
        <strain evidence="7">CGMCC 4.7312</strain>
    </source>
</reference>
<dbReference type="GO" id="GO:0004386">
    <property type="term" value="F:helicase activity"/>
    <property type="evidence" value="ECO:0007669"/>
    <property type="project" value="UniProtKB-KW"/>
</dbReference>
<dbReference type="InterPro" id="IPR049730">
    <property type="entry name" value="SNF2/RAD54-like_C"/>
</dbReference>
<feature type="region of interest" description="Disordered" evidence="3">
    <location>
        <begin position="104"/>
        <end position="127"/>
    </location>
</feature>
<feature type="domain" description="SWIM-type" evidence="4">
    <location>
        <begin position="64"/>
        <end position="97"/>
    </location>
</feature>
<dbReference type="AlphaFoldDB" id="A0A917U213"/>
<accession>A0A917U213</accession>
<proteinExistence type="predicted"/>
<dbReference type="InterPro" id="IPR038718">
    <property type="entry name" value="SNF2-like_sf"/>
</dbReference>
<dbReference type="PANTHER" id="PTHR45629">
    <property type="entry name" value="SNF2/RAD54 FAMILY MEMBER"/>
    <property type="match status" value="1"/>
</dbReference>
<dbReference type="InterPro" id="IPR014001">
    <property type="entry name" value="Helicase_ATP-bd"/>
</dbReference>
<dbReference type="SMART" id="SM00487">
    <property type="entry name" value="DEXDc"/>
    <property type="match status" value="1"/>
</dbReference>
<reference evidence="7" key="1">
    <citation type="journal article" date="2014" name="Int. J. Syst. Evol. Microbiol.">
        <title>Complete genome sequence of Corynebacterium casei LMG S-19264T (=DSM 44701T), isolated from a smear-ripened cheese.</title>
        <authorList>
            <consortium name="US DOE Joint Genome Institute (JGI-PGF)"/>
            <person name="Walter F."/>
            <person name="Albersmeier A."/>
            <person name="Kalinowski J."/>
            <person name="Ruckert C."/>
        </authorList>
    </citation>
    <scope>NUCLEOTIDE SEQUENCE</scope>
    <source>
        <strain evidence="7">CGMCC 4.7312</strain>
    </source>
</reference>
<dbReference type="EMBL" id="BMNB01000017">
    <property type="protein sequence ID" value="GGM49399.1"/>
    <property type="molecule type" value="Genomic_DNA"/>
</dbReference>
<keyword evidence="2" id="KW-0862">Zinc</keyword>
<dbReference type="PROSITE" id="PS51192">
    <property type="entry name" value="HELICASE_ATP_BIND_1"/>
    <property type="match status" value="1"/>
</dbReference>
<dbReference type="InterPro" id="IPR000330">
    <property type="entry name" value="SNF2_N"/>
</dbReference>
<dbReference type="SUPFAM" id="SSF52540">
    <property type="entry name" value="P-loop containing nucleoside triphosphate hydrolases"/>
    <property type="match status" value="2"/>
</dbReference>
<dbReference type="GO" id="GO:0016787">
    <property type="term" value="F:hydrolase activity"/>
    <property type="evidence" value="ECO:0007669"/>
    <property type="project" value="UniProtKB-KW"/>
</dbReference>
<evidence type="ECO:0000256" key="3">
    <source>
        <dbReference type="SAM" id="MobiDB-lite"/>
    </source>
</evidence>
<gene>
    <name evidence="7" type="ORF">GCM10011608_37930</name>
</gene>
<keyword evidence="2" id="KW-0863">Zinc-finger</keyword>
<feature type="domain" description="Helicase ATP-binding" evidence="5">
    <location>
        <begin position="661"/>
        <end position="820"/>
    </location>
</feature>
<dbReference type="SMART" id="SM00490">
    <property type="entry name" value="HELICc"/>
    <property type="match status" value="1"/>
</dbReference>
<dbReference type="InterPro" id="IPR007527">
    <property type="entry name" value="Znf_SWIM"/>
</dbReference>
<dbReference type="Gene3D" id="3.40.50.10810">
    <property type="entry name" value="Tandem AAA-ATPase domain"/>
    <property type="match status" value="1"/>
</dbReference>
<evidence type="ECO:0000256" key="2">
    <source>
        <dbReference type="PROSITE-ProRule" id="PRU00325"/>
    </source>
</evidence>
<keyword evidence="7" id="KW-0547">Nucleotide-binding</keyword>
<evidence type="ECO:0000313" key="8">
    <source>
        <dbReference type="Proteomes" id="UP000608890"/>
    </source>
</evidence>
<dbReference type="PROSITE" id="PS50966">
    <property type="entry name" value="ZF_SWIM"/>
    <property type="match status" value="1"/>
</dbReference>
<comment type="caution">
    <text evidence="7">The sequence shown here is derived from an EMBL/GenBank/DDBJ whole genome shotgun (WGS) entry which is preliminary data.</text>
</comment>
<dbReference type="InterPro" id="IPR050496">
    <property type="entry name" value="SNF2_RAD54_helicase_repair"/>
</dbReference>
<dbReference type="GO" id="GO:0008270">
    <property type="term" value="F:zinc ion binding"/>
    <property type="evidence" value="ECO:0007669"/>
    <property type="project" value="UniProtKB-KW"/>
</dbReference>
<keyword evidence="7" id="KW-0067">ATP-binding</keyword>
<keyword evidence="2" id="KW-0479">Metal-binding</keyword>
<sequence>MTVAKLALTEAEAALYEIVGPRIFVRARQHVEGGDLSKVRWDAAAGRGECELAGQRANSVTAAVTTDADGRITAMDGSCTCGQAGCAHPAALILATLPDAGLPEAAPSDAVPPDAASSAPPSARKAARREWEKALSKLVRDVTVPSVAPDPEPAGVGLQFEVVPSGSDADGFRIALRPVVPGRTGWIRTGISWSSLSYANIGRSKRVERHRRLLSEIVRLAADDYDPYGYYGQRQALFLDDFDSRRIWDLLAEADEAGMALVQPGKNPAPVVISRAPARISVRIDRAEDELVLEPALSADGVPIRAAQLAFVGRPAHGVAWWGEPHDPTPRPGKPALRLAPLAGPLSRGMTRALSGAGIRIPAAEEELFFDRFYPDLLRQVEVLPASPAVHLPAVGPVTLAMTMTPEPGHRLRVQWEWHRVVGGRRHPEPLRAGAPDGHREEVLRRIAELVAKPAPELLEPSPAGPRLAAAATVAGDAMIRLLGDVVPRLAELDDVEVIAPSGVALPDYQETYEPPAITFAGGGDSDERDWFDLSVRVSVGGEPVDFAELFAALAQDQQYLILPSGTYFALDRAEFRQLRELIAESRTLADAPPGKLRVGRFQAGLWDELAELGEVTGQAAAWQQSVRALSEADPAVEQPVPPGVRAELRPYQRDGFRWLATLHDHGLGGVLADDMGLGKTLQALALICHAHGKGPFLVVCPASVVDNWAREAACFTPELVVRTITQTAARRGDALTEAVAGAQVVVTSYTLFRLEYDDYRALDWAGLILDEAQFVKNSQSQAHRCAKLLPAPFKLAITGTPMENNLGELWALCSITAPGLLPRADRFTEYYRNPIEKDRDPDRLAQLRRRIRPLMLRRRKAEVVADLPPKQEQVLEIELDRRHRRVYQAYLQRERQKVLGLLGDLEKNRFEIFRSLTLLRQASLDVTLVDPDQRVPSTKLDVLTERVSDLVAEGHRSLVFSQFTRFLGQARQRLEQAGIGCSYLDGSTRDRAAVIDEFKQGSNPVFLISLKAGGFGLNLTEADYCLLLDPWWNPAAENQAVDRVHRIGQTRNVMVYRLVAKDTIEEKVMALKARKAELFTSVLDGGEFASAQLTANDIRSLLE</sequence>
<dbReference type="PANTHER" id="PTHR45629:SF7">
    <property type="entry name" value="DNA EXCISION REPAIR PROTEIN ERCC-6-RELATED"/>
    <property type="match status" value="1"/>
</dbReference>
<dbReference type="InterPro" id="IPR027417">
    <property type="entry name" value="P-loop_NTPase"/>
</dbReference>
<dbReference type="CDD" id="cd18793">
    <property type="entry name" value="SF2_C_SNF"/>
    <property type="match status" value="1"/>
</dbReference>
<evidence type="ECO:0000256" key="1">
    <source>
        <dbReference type="ARBA" id="ARBA00022801"/>
    </source>
</evidence>
<protein>
    <submittedName>
        <fullName evidence="7">DNA helicase</fullName>
    </submittedName>
</protein>
<evidence type="ECO:0000259" key="5">
    <source>
        <dbReference type="PROSITE" id="PS51192"/>
    </source>
</evidence>
<keyword evidence="1" id="KW-0378">Hydrolase</keyword>
<feature type="domain" description="Helicase C-terminal" evidence="6">
    <location>
        <begin position="943"/>
        <end position="1095"/>
    </location>
</feature>
<name>A0A917U213_9ACTN</name>
<organism evidence="7 8">
    <name type="scientific">Micromonospora sonchi</name>
    <dbReference type="NCBI Taxonomy" id="1763543"/>
    <lineage>
        <taxon>Bacteria</taxon>
        <taxon>Bacillati</taxon>
        <taxon>Actinomycetota</taxon>
        <taxon>Actinomycetes</taxon>
        <taxon>Micromonosporales</taxon>
        <taxon>Micromonosporaceae</taxon>
        <taxon>Micromonospora</taxon>
    </lineage>
</organism>
<evidence type="ECO:0000313" key="7">
    <source>
        <dbReference type="EMBL" id="GGM49399.1"/>
    </source>
</evidence>
<dbReference type="CDD" id="cd18012">
    <property type="entry name" value="DEXQc_arch_SWI2_SNF2"/>
    <property type="match status" value="1"/>
</dbReference>
<dbReference type="Pfam" id="PF00176">
    <property type="entry name" value="SNF2-rel_dom"/>
    <property type="match status" value="1"/>
</dbReference>
<dbReference type="InterPro" id="IPR001650">
    <property type="entry name" value="Helicase_C-like"/>
</dbReference>
<dbReference type="Proteomes" id="UP000608890">
    <property type="component" value="Unassembled WGS sequence"/>
</dbReference>
<evidence type="ECO:0000259" key="6">
    <source>
        <dbReference type="PROSITE" id="PS51194"/>
    </source>
</evidence>